<name>A0A845QZJ4_9CLOT</name>
<dbReference type="Proteomes" id="UP000467132">
    <property type="component" value="Unassembled WGS sequence"/>
</dbReference>
<reference evidence="1 2" key="1">
    <citation type="submission" date="2018-08" db="EMBL/GenBank/DDBJ databases">
        <title>Murine metabolic-syndrome-specific gut microbial biobank.</title>
        <authorList>
            <person name="Liu C."/>
        </authorList>
    </citation>
    <scope>NUCLEOTIDE SEQUENCE [LARGE SCALE GENOMIC DNA]</scope>
    <source>
        <strain evidence="1 2">583</strain>
    </source>
</reference>
<dbReference type="Pfam" id="PF11167">
    <property type="entry name" value="DUF2953"/>
    <property type="match status" value="1"/>
</dbReference>
<keyword evidence="2" id="KW-1185">Reference proteome</keyword>
<accession>A0A845QZJ4</accession>
<dbReference type="InterPro" id="IPR021338">
    <property type="entry name" value="DUF2953"/>
</dbReference>
<protein>
    <submittedName>
        <fullName evidence="1">DUF2953 domain-containing protein</fullName>
    </submittedName>
</protein>
<sequence>MYFLLFFLLVIIFLNISISINIMISRNNNVNKLEIIISIYKFKIFTIKIPFLYFKIKDDNIYIEFYQKVILYKKILNEKKKQFKLNDKLYNIEKNLKRKFFSILYNEIKRYIRIHNILLTTNIGNKDAFTSAILNGLIYSLYSNLFYYLDSKFYIINLNYLVNTIYNRNVFEFEFNCLFKIKIIYIIKSILSLKIKGGE</sequence>
<gene>
    <name evidence="1" type="ORF">D3Z33_07005</name>
</gene>
<evidence type="ECO:0000313" key="2">
    <source>
        <dbReference type="Proteomes" id="UP000467132"/>
    </source>
</evidence>
<organism evidence="1 2">
    <name type="scientific">Senegalia massiliensis</name>
    <dbReference type="NCBI Taxonomy" id="1720316"/>
    <lineage>
        <taxon>Bacteria</taxon>
        <taxon>Bacillati</taxon>
        <taxon>Bacillota</taxon>
        <taxon>Clostridia</taxon>
        <taxon>Eubacteriales</taxon>
        <taxon>Clostridiaceae</taxon>
        <taxon>Senegalia</taxon>
    </lineage>
</organism>
<evidence type="ECO:0000313" key="1">
    <source>
        <dbReference type="EMBL" id="NBI06608.1"/>
    </source>
</evidence>
<dbReference type="RefSeq" id="WP_160197095.1">
    <property type="nucleotide sequence ID" value="NZ_QXXA01000007.1"/>
</dbReference>
<comment type="caution">
    <text evidence="1">The sequence shown here is derived from an EMBL/GenBank/DDBJ whole genome shotgun (WGS) entry which is preliminary data.</text>
</comment>
<dbReference type="AlphaFoldDB" id="A0A845QZJ4"/>
<proteinExistence type="predicted"/>
<dbReference type="EMBL" id="QXXA01000007">
    <property type="protein sequence ID" value="NBI06608.1"/>
    <property type="molecule type" value="Genomic_DNA"/>
</dbReference>